<organism evidence="2 3">
    <name type="scientific">Salinimicrobium oceani</name>
    <dbReference type="NCBI Taxonomy" id="2722702"/>
    <lineage>
        <taxon>Bacteria</taxon>
        <taxon>Pseudomonadati</taxon>
        <taxon>Bacteroidota</taxon>
        <taxon>Flavobacteriia</taxon>
        <taxon>Flavobacteriales</taxon>
        <taxon>Flavobacteriaceae</taxon>
        <taxon>Salinimicrobium</taxon>
    </lineage>
</organism>
<evidence type="ECO:0000256" key="1">
    <source>
        <dbReference type="RuleBase" id="RU000461"/>
    </source>
</evidence>
<dbReference type="InterPro" id="IPR001128">
    <property type="entry name" value="Cyt_P450"/>
</dbReference>
<reference evidence="2 3" key="1">
    <citation type="submission" date="2020-03" db="EMBL/GenBank/DDBJ databases">
        <title>Salinimicrobium sp. nov, isolated from SCS.</title>
        <authorList>
            <person name="Cao W.R."/>
        </authorList>
    </citation>
    <scope>NUCLEOTIDE SEQUENCE [LARGE SCALE GENOMIC DNA]</scope>
    <source>
        <strain evidence="3">J15B91</strain>
    </source>
</reference>
<sequence>FGAGPRKCIGNNFAMYEMVITIAELVSKFRISGAKGEIEIHPLITLKPKNAILKFDLRK</sequence>
<keyword evidence="3" id="KW-1185">Reference proteome</keyword>
<dbReference type="Pfam" id="PF00067">
    <property type="entry name" value="p450"/>
    <property type="match status" value="1"/>
</dbReference>
<dbReference type="InterPro" id="IPR017972">
    <property type="entry name" value="Cyt_P450_CS"/>
</dbReference>
<protein>
    <submittedName>
        <fullName evidence="2">Cytochrome P450</fullName>
    </submittedName>
</protein>
<dbReference type="RefSeq" id="WP_168139597.1">
    <property type="nucleotide sequence ID" value="NZ_JAAVJR010000458.1"/>
</dbReference>
<dbReference type="InterPro" id="IPR036396">
    <property type="entry name" value="Cyt_P450_sf"/>
</dbReference>
<name>A0ABX1D615_9FLAO</name>
<keyword evidence="1" id="KW-0503">Monooxygenase</keyword>
<keyword evidence="1" id="KW-0479">Metal-binding</keyword>
<dbReference type="Proteomes" id="UP000703674">
    <property type="component" value="Unassembled WGS sequence"/>
</dbReference>
<proteinExistence type="inferred from homology"/>
<gene>
    <name evidence="2" type="ORF">HC175_17715</name>
</gene>
<dbReference type="PROSITE" id="PS00086">
    <property type="entry name" value="CYTOCHROME_P450"/>
    <property type="match status" value="1"/>
</dbReference>
<evidence type="ECO:0000313" key="3">
    <source>
        <dbReference type="Proteomes" id="UP000703674"/>
    </source>
</evidence>
<evidence type="ECO:0000313" key="2">
    <source>
        <dbReference type="EMBL" id="NJW54752.1"/>
    </source>
</evidence>
<comment type="similarity">
    <text evidence="1">Belongs to the cytochrome P450 family.</text>
</comment>
<dbReference type="SUPFAM" id="SSF48264">
    <property type="entry name" value="Cytochrome P450"/>
    <property type="match status" value="1"/>
</dbReference>
<dbReference type="EMBL" id="JAAVJR010000458">
    <property type="protein sequence ID" value="NJW54752.1"/>
    <property type="molecule type" value="Genomic_DNA"/>
</dbReference>
<comment type="caution">
    <text evidence="2">The sequence shown here is derived from an EMBL/GenBank/DDBJ whole genome shotgun (WGS) entry which is preliminary data.</text>
</comment>
<keyword evidence="1" id="KW-0560">Oxidoreductase</keyword>
<keyword evidence="1" id="KW-0408">Iron</keyword>
<accession>A0ABX1D615</accession>
<feature type="non-terminal residue" evidence="2">
    <location>
        <position position="1"/>
    </location>
</feature>
<keyword evidence="1" id="KW-0349">Heme</keyword>
<dbReference type="Gene3D" id="1.10.630.10">
    <property type="entry name" value="Cytochrome P450"/>
    <property type="match status" value="1"/>
</dbReference>